<dbReference type="InterPro" id="IPR038330">
    <property type="entry name" value="TspO/MBR-related_sf"/>
</dbReference>
<feature type="transmembrane region" description="Helical" evidence="1">
    <location>
        <begin position="202"/>
        <end position="219"/>
    </location>
</feature>
<feature type="transmembrane region" description="Helical" evidence="1">
    <location>
        <begin position="146"/>
        <end position="166"/>
    </location>
</feature>
<keyword evidence="1" id="KW-0812">Transmembrane</keyword>
<proteinExistence type="predicted"/>
<dbReference type="EMBL" id="LIUT01000006">
    <property type="protein sequence ID" value="KOR76879.1"/>
    <property type="molecule type" value="Genomic_DNA"/>
</dbReference>
<dbReference type="Gene3D" id="1.20.1260.100">
    <property type="entry name" value="TspO/MBR protein"/>
    <property type="match status" value="1"/>
</dbReference>
<evidence type="ECO:0008006" key="4">
    <source>
        <dbReference type="Google" id="ProtNLM"/>
    </source>
</evidence>
<dbReference type="PATRIC" id="fig|1705565.3.peg.829"/>
<dbReference type="OrthoDB" id="5189031at2"/>
<keyword evidence="3" id="KW-1185">Reference proteome</keyword>
<evidence type="ECO:0000313" key="3">
    <source>
        <dbReference type="Proteomes" id="UP000036932"/>
    </source>
</evidence>
<protein>
    <recommendedName>
        <fullName evidence="4">Tryptophan-rich sensory protein</fullName>
    </recommendedName>
</protein>
<accession>A0A0M1N4J6</accession>
<keyword evidence="1" id="KW-0472">Membrane</keyword>
<name>A0A0M1N4J6_9BACL</name>
<organism evidence="2 3">
    <name type="scientific">Paenibacillus solani</name>
    <dbReference type="NCBI Taxonomy" id="1705565"/>
    <lineage>
        <taxon>Bacteria</taxon>
        <taxon>Bacillati</taxon>
        <taxon>Bacillota</taxon>
        <taxon>Bacilli</taxon>
        <taxon>Bacillales</taxon>
        <taxon>Paenibacillaceae</taxon>
        <taxon>Paenibacillus</taxon>
    </lineage>
</organism>
<feature type="transmembrane region" description="Helical" evidence="1">
    <location>
        <begin position="51"/>
        <end position="71"/>
    </location>
</feature>
<dbReference type="RefSeq" id="WP_054404734.1">
    <property type="nucleotide sequence ID" value="NZ_LIUT01000006.1"/>
</dbReference>
<feature type="transmembrane region" description="Helical" evidence="1">
    <location>
        <begin position="107"/>
        <end position="125"/>
    </location>
</feature>
<dbReference type="AlphaFoldDB" id="A0A0M1N4J6"/>
<reference evidence="3" key="1">
    <citation type="submission" date="2015-08" db="EMBL/GenBank/DDBJ databases">
        <title>Genome sequencing project for genomic taxonomy and phylogenomics of Bacillus-like bacteria.</title>
        <authorList>
            <person name="Liu B."/>
            <person name="Wang J."/>
            <person name="Zhu Y."/>
            <person name="Liu G."/>
            <person name="Chen Q."/>
            <person name="Chen Z."/>
            <person name="Lan J."/>
            <person name="Che J."/>
            <person name="Ge C."/>
            <person name="Shi H."/>
            <person name="Pan Z."/>
            <person name="Liu X."/>
        </authorList>
    </citation>
    <scope>NUCLEOTIDE SEQUENCE [LARGE SCALE GENOMIC DNA]</scope>
    <source>
        <strain evidence="3">FJAT-22460</strain>
    </source>
</reference>
<evidence type="ECO:0000256" key="1">
    <source>
        <dbReference type="SAM" id="Phobius"/>
    </source>
</evidence>
<dbReference type="PANTHER" id="PTHR33802">
    <property type="entry name" value="SI:CH211-161H7.5-RELATED"/>
    <property type="match status" value="1"/>
</dbReference>
<gene>
    <name evidence="2" type="ORF">AM231_23405</name>
</gene>
<dbReference type="Proteomes" id="UP000036932">
    <property type="component" value="Unassembled WGS sequence"/>
</dbReference>
<keyword evidence="1" id="KW-1133">Transmembrane helix</keyword>
<feature type="transmembrane region" description="Helical" evidence="1">
    <location>
        <begin position="12"/>
        <end position="31"/>
    </location>
</feature>
<evidence type="ECO:0000313" key="2">
    <source>
        <dbReference type="EMBL" id="KOR76879.1"/>
    </source>
</evidence>
<feature type="transmembrane region" description="Helical" evidence="1">
    <location>
        <begin position="83"/>
        <end position="101"/>
    </location>
</feature>
<comment type="caution">
    <text evidence="2">The sequence shown here is derived from an EMBL/GenBank/DDBJ whole genome shotgun (WGS) entry which is preliminary data.</text>
</comment>
<sequence>MYRTNTYRWWNLLFFAGVITVNVLSMALPLGGRTTGEISDMYYTPITPAGYAFSIWSLIYVMLLLFVIYQLRRDTGSQDSVRAIGPWFILSCIFNMTWLVLWHYLYIEWSVIAMLLLLVTLWISHARTQAISYPTTGEKWLLKLPFSLYIGWVSPAFIVNVAIVLQKNGWNPFGMDETTIGVVLLCIGALLALLISLRYRDSIVPLVFTWAYVAIAAEHRETDSILMPAFVISIILLVYAIWLFFTRNRRSSRY</sequence>
<dbReference type="PANTHER" id="PTHR33802:SF1">
    <property type="entry name" value="XK-RELATED PROTEIN"/>
    <property type="match status" value="1"/>
</dbReference>
<feature type="transmembrane region" description="Helical" evidence="1">
    <location>
        <begin position="178"/>
        <end position="195"/>
    </location>
</feature>
<feature type="transmembrane region" description="Helical" evidence="1">
    <location>
        <begin position="225"/>
        <end position="245"/>
    </location>
</feature>